<dbReference type="InterPro" id="IPR052455">
    <property type="entry name" value="Tricalbin_domain"/>
</dbReference>
<dbReference type="PIRSF" id="PIRSF037232">
    <property type="entry name" value="Tricalbin"/>
    <property type="match status" value="1"/>
</dbReference>
<keyword evidence="10" id="KW-1185">Reference proteome</keyword>
<feature type="domain" description="C2" evidence="7">
    <location>
        <begin position="362"/>
        <end position="487"/>
    </location>
</feature>
<keyword evidence="6" id="KW-0812">Transmembrane</keyword>
<dbReference type="GO" id="GO:0060304">
    <property type="term" value="P:regulation of phosphatidylinositol dephosphorylation"/>
    <property type="evidence" value="ECO:0007669"/>
    <property type="project" value="EnsemblFungi"/>
</dbReference>
<dbReference type="GO" id="GO:0061817">
    <property type="term" value="P:endoplasmic reticulum-plasma membrane tethering"/>
    <property type="evidence" value="ECO:0007669"/>
    <property type="project" value="InterPro"/>
</dbReference>
<dbReference type="eggNOG" id="KOG1012">
    <property type="taxonomic scope" value="Eukaryota"/>
</dbReference>
<dbReference type="AlphaFoldDB" id="H2B0J1"/>
<name>H2B0J1_KAZAF</name>
<keyword evidence="3" id="KW-0445">Lipid transport</keyword>
<dbReference type="Pfam" id="PF25669">
    <property type="entry name" value="SMP_MUG190-like"/>
    <property type="match status" value="2"/>
</dbReference>
<dbReference type="GeneID" id="13883791"/>
<proteinExistence type="predicted"/>
<dbReference type="RefSeq" id="XP_003959276.1">
    <property type="nucleotide sequence ID" value="XM_003959227.1"/>
</dbReference>
<dbReference type="GO" id="GO:0032541">
    <property type="term" value="C:cortical endoplasmic reticulum"/>
    <property type="evidence" value="ECO:0007669"/>
    <property type="project" value="EnsemblFungi"/>
</dbReference>
<dbReference type="InterPro" id="IPR056910">
    <property type="entry name" value="TCB1-3_C2"/>
</dbReference>
<dbReference type="PANTHER" id="PTHR46980:SF2">
    <property type="entry name" value="TRICALBIN-1-RELATED"/>
    <property type="match status" value="1"/>
</dbReference>
<evidence type="ECO:0000259" key="7">
    <source>
        <dbReference type="PROSITE" id="PS50004"/>
    </source>
</evidence>
<dbReference type="GO" id="GO:0008289">
    <property type="term" value="F:lipid binding"/>
    <property type="evidence" value="ECO:0007669"/>
    <property type="project" value="UniProtKB-KW"/>
</dbReference>
<evidence type="ECO:0000259" key="8">
    <source>
        <dbReference type="PROSITE" id="PS51847"/>
    </source>
</evidence>
<sequence length="1166" mass="131528">MAPNTGNKALESSEEPIVPKIENIQKNVLTKRKTTIDIPASESFKVNGQSGNVRSPMISSYVGWKEIGGWEERDALTIDDELMLVNDETFFDNFIPDKFFGDWYHSVAILGVAGLLSFLIGYFKFSMAPMFYVATVASVLYRTSSKKYRSKLRDLVQKEFTVQKIESDYESMEWLNHTLSKLWPLIEPHVSKEIVMQVNQILLKEKSIPKFIKALWIDQFTLGVKPPRIDSVKTFPNTDRDIAVMDWTLSFTPHDHSDINAKKMKNYVNQYIVVKAKLFGLTIPVRVSDISFEVNTRLKFKLMEAFPHVETVNVQLLEVPDIDFIATLFGTSIFNWEILSLPGLHSFINQMAAKYMGPIVLPPFSFQLNLPKLLSKSPLSIGVLEIKIKNAEKLKLDASTLGTKNDSHNLYLQFKTQDKIIGKSKVISCTSNCTWNESIYVLLDSFTEPLAISLLEKREILKDKILGSLGYNLDSLNKKVGKEMNCSTTFLRSSKPVGNLNFTLRFHPTLEKKKLPDGTIEELPELNTGISKIVIERARGFNDDETNKQLSLYIELYVNGALVLTTKKKKSGDDSIFEWKNGFEFIVTNRRRAKAKFVIKDGKTNAEIGVLVENLNDLIDRQEIHKNWIPVNSDGAELKVTTHWRPVELGNNADSLIYNPPIGTVRVLINKANHLKHTKRIGPVDTYAKVMVNDVIRGKTIEKYQSSDPIWNEAIYVTVTSPNQKITIECMALEPLGPEISLGKFVLPTQNLFDKGIDGKYVEHIEEGHITSKLINSKGSSNGEIVYYLSFYPTVPVLSPEEIKDLERINKRKKLLEEDKKAKESNGMKLNRSDTDFFSKEENKIKDIESMFSNKMKLTLDELLSYNSGVFAFSILSGELPLPGLYVQVFLDSEPYARITSQRVSLRTIKTGLLADYMVKELEWSVTTLRVVTKPNSSRDDECVCEAIIPTIELIRNCYDNPSIVTLVGKRSAKVVIQASWFPINVTKLPQADLITNTGDLKISVIQGKDITDNTNGQCNPMVKVYLNDSTESVFKTKAVKKTTNPVWNETSEKILLSNRVNEYLKFKVFDSRVGKNSTVIDEGILPLSKINPESEENELTVPLKNNNGLLELNLKFEPRYAYKLDKPPTNVTDFSSKGINSGIKVGATVVGVGATGLGKIKTTLF</sequence>
<dbReference type="InterPro" id="IPR035892">
    <property type="entry name" value="C2_domain_sf"/>
</dbReference>
<feature type="transmembrane region" description="Helical" evidence="6">
    <location>
        <begin position="103"/>
        <end position="120"/>
    </location>
</feature>
<feature type="domain" description="SMP-LTD" evidence="8">
    <location>
        <begin position="168"/>
        <end position="371"/>
    </location>
</feature>
<feature type="domain" description="C2" evidence="7">
    <location>
        <begin position="648"/>
        <end position="764"/>
    </location>
</feature>
<dbReference type="Pfam" id="PF00168">
    <property type="entry name" value="C2"/>
    <property type="match status" value="4"/>
</dbReference>
<dbReference type="GO" id="GO:0016020">
    <property type="term" value="C:membrane"/>
    <property type="evidence" value="ECO:0007669"/>
    <property type="project" value="UniProtKB-SubCell"/>
</dbReference>
<keyword evidence="5 6" id="KW-0472">Membrane</keyword>
<evidence type="ECO:0000256" key="5">
    <source>
        <dbReference type="ARBA" id="ARBA00023136"/>
    </source>
</evidence>
<evidence type="ECO:0000256" key="3">
    <source>
        <dbReference type="ARBA" id="ARBA00023055"/>
    </source>
</evidence>
<dbReference type="GO" id="GO:0055091">
    <property type="term" value="P:phospholipid homeostasis"/>
    <property type="evidence" value="ECO:0007669"/>
    <property type="project" value="EnsemblFungi"/>
</dbReference>
<keyword evidence="2" id="KW-0813">Transport</keyword>
<evidence type="ECO:0000256" key="2">
    <source>
        <dbReference type="ARBA" id="ARBA00022448"/>
    </source>
</evidence>
<dbReference type="PANTHER" id="PTHR46980">
    <property type="entry name" value="TRICALBIN-1-RELATED"/>
    <property type="match status" value="1"/>
</dbReference>
<evidence type="ECO:0000256" key="1">
    <source>
        <dbReference type="ARBA" id="ARBA00004370"/>
    </source>
</evidence>
<reference evidence="9 10" key="1">
    <citation type="journal article" date="2011" name="Proc. Natl. Acad. Sci. U.S.A.">
        <title>Evolutionary erosion of yeast sex chromosomes by mating-type switching accidents.</title>
        <authorList>
            <person name="Gordon J.L."/>
            <person name="Armisen D."/>
            <person name="Proux-Wera E."/>
            <person name="Oheigeartaigh S.S."/>
            <person name="Byrne K.P."/>
            <person name="Wolfe K.H."/>
        </authorList>
    </citation>
    <scope>NUCLEOTIDE SEQUENCE [LARGE SCALE GENOMIC DNA]</scope>
    <source>
        <strain evidence="10">ATCC 22294 / BCRC 22015 / CBS 2517 / CECT 1963 / NBRC 1671 / NRRL Y-8276</strain>
    </source>
</reference>
<evidence type="ECO:0000256" key="4">
    <source>
        <dbReference type="ARBA" id="ARBA00023121"/>
    </source>
</evidence>
<gene>
    <name evidence="9" type="primary">KAFR0J00730</name>
    <name evidence="9" type="ORF">KAFR_0J00730</name>
</gene>
<dbReference type="CDD" id="cd21678">
    <property type="entry name" value="SMP_TCB"/>
    <property type="match status" value="1"/>
</dbReference>
<evidence type="ECO:0000256" key="6">
    <source>
        <dbReference type="SAM" id="Phobius"/>
    </source>
</evidence>
<evidence type="ECO:0000313" key="10">
    <source>
        <dbReference type="Proteomes" id="UP000005220"/>
    </source>
</evidence>
<dbReference type="Proteomes" id="UP000005220">
    <property type="component" value="Chromosome 10"/>
</dbReference>
<dbReference type="Gene3D" id="2.60.40.150">
    <property type="entry name" value="C2 domain"/>
    <property type="match status" value="4"/>
</dbReference>
<dbReference type="InParanoid" id="H2B0J1"/>
<dbReference type="PROSITE" id="PS51847">
    <property type="entry name" value="SMP"/>
    <property type="match status" value="1"/>
</dbReference>
<dbReference type="GO" id="GO:0035621">
    <property type="term" value="P:ER to Golgi ceramide transport"/>
    <property type="evidence" value="ECO:0007669"/>
    <property type="project" value="EnsemblFungi"/>
</dbReference>
<dbReference type="PROSITE" id="PS50004">
    <property type="entry name" value="C2"/>
    <property type="match status" value="3"/>
</dbReference>
<dbReference type="HOGENOM" id="CLU_001661_1_1_1"/>
<evidence type="ECO:0008006" key="11">
    <source>
        <dbReference type="Google" id="ProtNLM"/>
    </source>
</evidence>
<dbReference type="Pfam" id="PF24920">
    <property type="entry name" value="C2_TCB1"/>
    <property type="match status" value="1"/>
</dbReference>
<dbReference type="STRING" id="1071382.H2B0J1"/>
<dbReference type="GO" id="GO:0090158">
    <property type="term" value="P:endoplasmic reticulum membrane organization"/>
    <property type="evidence" value="ECO:0007669"/>
    <property type="project" value="EnsemblFungi"/>
</dbReference>
<keyword evidence="4" id="KW-0446">Lipid-binding</keyword>
<protein>
    <recommendedName>
        <fullName evidence="11">Tricalbin</fullName>
    </recommendedName>
</protein>
<dbReference type="InterPro" id="IPR017147">
    <property type="entry name" value="Tricalbin"/>
</dbReference>
<organism evidence="9 10">
    <name type="scientific">Kazachstania africana (strain ATCC 22294 / BCRC 22015 / CBS 2517 / CECT 1963 / NBRC 1671 / NRRL Y-8276)</name>
    <name type="common">Yeast</name>
    <name type="synonym">Kluyveromyces africanus</name>
    <dbReference type="NCBI Taxonomy" id="1071382"/>
    <lineage>
        <taxon>Eukaryota</taxon>
        <taxon>Fungi</taxon>
        <taxon>Dikarya</taxon>
        <taxon>Ascomycota</taxon>
        <taxon>Saccharomycotina</taxon>
        <taxon>Saccharomycetes</taxon>
        <taxon>Saccharomycetales</taxon>
        <taxon>Saccharomycetaceae</taxon>
        <taxon>Kazachstania</taxon>
    </lineage>
</organism>
<dbReference type="KEGG" id="kaf:KAFR_0J00730"/>
<keyword evidence="6" id="KW-1133">Transmembrane helix</keyword>
<dbReference type="InterPro" id="IPR031468">
    <property type="entry name" value="SMP_LBD"/>
</dbReference>
<dbReference type="EMBL" id="HE650830">
    <property type="protein sequence ID" value="CCF60141.1"/>
    <property type="molecule type" value="Genomic_DNA"/>
</dbReference>
<dbReference type="InterPro" id="IPR000008">
    <property type="entry name" value="C2_dom"/>
</dbReference>
<comment type="subcellular location">
    <subcellularLocation>
        <location evidence="1">Membrane</location>
    </subcellularLocation>
</comment>
<accession>H2B0J1</accession>
<feature type="domain" description="C2" evidence="7">
    <location>
        <begin position="980"/>
        <end position="1102"/>
    </location>
</feature>
<evidence type="ECO:0000313" key="9">
    <source>
        <dbReference type="EMBL" id="CCF60141.1"/>
    </source>
</evidence>
<dbReference type="SMART" id="SM00239">
    <property type="entry name" value="C2"/>
    <property type="match status" value="4"/>
</dbReference>
<dbReference type="OrthoDB" id="1029639at2759"/>
<dbReference type="GO" id="GO:0005933">
    <property type="term" value="C:cellular bud"/>
    <property type="evidence" value="ECO:0007669"/>
    <property type="project" value="EnsemblFungi"/>
</dbReference>
<dbReference type="SUPFAM" id="SSF49562">
    <property type="entry name" value="C2 domain (Calcium/lipid-binding domain, CaLB)"/>
    <property type="match status" value="4"/>
</dbReference>